<evidence type="ECO:0000256" key="1">
    <source>
        <dbReference type="ARBA" id="ARBA00022490"/>
    </source>
</evidence>
<evidence type="ECO:0000256" key="3">
    <source>
        <dbReference type="ARBA" id="ARBA00023125"/>
    </source>
</evidence>
<accession>J9FUQ5</accession>
<keyword evidence="6" id="KW-0067">ATP-binding</keyword>
<dbReference type="GO" id="GO:0005524">
    <property type="term" value="F:ATP binding"/>
    <property type="evidence" value="ECO:0007669"/>
    <property type="project" value="InterPro"/>
</dbReference>
<keyword evidence="6" id="KW-0347">Helicase</keyword>
<keyword evidence="1" id="KW-0963">Cytoplasm</keyword>
<keyword evidence="4" id="KW-0234">DNA repair</keyword>
<dbReference type="Gene3D" id="1.10.150.20">
    <property type="entry name" value="5' to 3' exonuclease, C-terminal subdomain"/>
    <property type="match status" value="1"/>
</dbReference>
<evidence type="ECO:0000313" key="6">
    <source>
        <dbReference type="EMBL" id="EJW98711.1"/>
    </source>
</evidence>
<comment type="caution">
    <text evidence="6">The sequence shown here is derived from an EMBL/GenBank/DDBJ whole genome shotgun (WGS) entry which is preliminary data.</text>
</comment>
<dbReference type="NCBIfam" id="TIGR00084">
    <property type="entry name" value="ruvA"/>
    <property type="match status" value="1"/>
</dbReference>
<dbReference type="EMBL" id="AMCI01004139">
    <property type="protein sequence ID" value="EJW98711.1"/>
    <property type="molecule type" value="Genomic_DNA"/>
</dbReference>
<dbReference type="GO" id="GO:0009379">
    <property type="term" value="C:Holliday junction helicase complex"/>
    <property type="evidence" value="ECO:0007669"/>
    <property type="project" value="InterPro"/>
</dbReference>
<evidence type="ECO:0000256" key="4">
    <source>
        <dbReference type="ARBA" id="ARBA00023204"/>
    </source>
</evidence>
<keyword evidence="2" id="KW-0227">DNA damage</keyword>
<feature type="non-terminal residue" evidence="6">
    <location>
        <position position="185"/>
    </location>
</feature>
<dbReference type="InterPro" id="IPR011114">
    <property type="entry name" value="RuvA_C"/>
</dbReference>
<dbReference type="Pfam" id="PF01330">
    <property type="entry name" value="RuvA_N"/>
    <property type="match status" value="1"/>
</dbReference>
<dbReference type="GO" id="GO:0006310">
    <property type="term" value="P:DNA recombination"/>
    <property type="evidence" value="ECO:0007669"/>
    <property type="project" value="InterPro"/>
</dbReference>
<feature type="domain" description="Helix-hairpin-helix DNA-binding motif class 1" evidence="5">
    <location>
        <begin position="108"/>
        <end position="127"/>
    </location>
</feature>
<name>J9FUQ5_9ZZZZ</name>
<keyword evidence="6" id="KW-0547">Nucleotide-binding</keyword>
<dbReference type="GO" id="GO:0009378">
    <property type="term" value="F:four-way junction helicase activity"/>
    <property type="evidence" value="ECO:0007669"/>
    <property type="project" value="InterPro"/>
</dbReference>
<dbReference type="InterPro" id="IPR000085">
    <property type="entry name" value="RuvA"/>
</dbReference>
<protein>
    <submittedName>
        <fullName evidence="6">Holliday junction DNA helicase RuvA</fullName>
    </submittedName>
</protein>
<dbReference type="CDD" id="cd14332">
    <property type="entry name" value="UBA_RuvA_C"/>
    <property type="match status" value="1"/>
</dbReference>
<dbReference type="GO" id="GO:0003677">
    <property type="term" value="F:DNA binding"/>
    <property type="evidence" value="ECO:0007669"/>
    <property type="project" value="UniProtKB-KW"/>
</dbReference>
<dbReference type="InterPro" id="IPR003583">
    <property type="entry name" value="Hlx-hairpin-Hlx_DNA-bd_motif"/>
</dbReference>
<dbReference type="Gene3D" id="2.40.50.140">
    <property type="entry name" value="Nucleic acid-binding proteins"/>
    <property type="match status" value="1"/>
</dbReference>
<organism evidence="6">
    <name type="scientific">gut metagenome</name>
    <dbReference type="NCBI Taxonomy" id="749906"/>
    <lineage>
        <taxon>unclassified sequences</taxon>
        <taxon>metagenomes</taxon>
        <taxon>organismal metagenomes</taxon>
    </lineage>
</organism>
<dbReference type="InterPro" id="IPR013849">
    <property type="entry name" value="DNA_helicase_Holl-junc_RuvA_I"/>
</dbReference>
<dbReference type="InterPro" id="IPR010994">
    <property type="entry name" value="RuvA_2-like"/>
</dbReference>
<dbReference type="SMART" id="SM00278">
    <property type="entry name" value="HhH1"/>
    <property type="match status" value="2"/>
</dbReference>
<keyword evidence="3" id="KW-0238">DNA-binding</keyword>
<dbReference type="AlphaFoldDB" id="J9FUQ5"/>
<proteinExistence type="inferred from homology"/>
<dbReference type="GO" id="GO:0006281">
    <property type="term" value="P:DNA repair"/>
    <property type="evidence" value="ECO:0007669"/>
    <property type="project" value="UniProtKB-KW"/>
</dbReference>
<evidence type="ECO:0000256" key="2">
    <source>
        <dbReference type="ARBA" id="ARBA00022763"/>
    </source>
</evidence>
<dbReference type="InterPro" id="IPR012340">
    <property type="entry name" value="NA-bd_OB-fold"/>
</dbReference>
<evidence type="ECO:0000259" key="5">
    <source>
        <dbReference type="SMART" id="SM00278"/>
    </source>
</evidence>
<dbReference type="SUPFAM" id="SSF47781">
    <property type="entry name" value="RuvA domain 2-like"/>
    <property type="match status" value="1"/>
</dbReference>
<keyword evidence="6" id="KW-0378">Hydrolase</keyword>
<sequence>MIGAIKGQVAYLGTDNCIIDTAGGVGYRVFMPAAHLAQLALGREIRVHVHTAVREDAILLYGFLSQEYYDLFQLLLSVSGVGPKMALGILSSVKPDAFYLAVQSKDMKALTKLPGVGKKTAERMLLELKDKVGGLGLTDDGGNDFADSVASGGSGAVAEAIEALNSLGYSNSEIMPILKEIPDCS</sequence>
<dbReference type="Pfam" id="PF14520">
    <property type="entry name" value="HHH_5"/>
    <property type="match status" value="1"/>
</dbReference>
<dbReference type="SUPFAM" id="SSF50249">
    <property type="entry name" value="Nucleic acid-binding proteins"/>
    <property type="match status" value="1"/>
</dbReference>
<dbReference type="HAMAP" id="MF_00031">
    <property type="entry name" value="DNA_HJ_migration_RuvA"/>
    <property type="match status" value="1"/>
</dbReference>
<gene>
    <name evidence="6" type="ORF">EVA_13181</name>
</gene>
<reference evidence="6" key="1">
    <citation type="journal article" date="2012" name="PLoS ONE">
        <title>Gene sets for utilization of primary and secondary nutrition supplies in the distal gut of endangered iberian lynx.</title>
        <authorList>
            <person name="Alcaide M."/>
            <person name="Messina E."/>
            <person name="Richter M."/>
            <person name="Bargiela R."/>
            <person name="Peplies J."/>
            <person name="Huws S.A."/>
            <person name="Newbold C.J."/>
            <person name="Golyshin P.N."/>
            <person name="Simon M.A."/>
            <person name="Lopez G."/>
            <person name="Yakimov M.M."/>
            <person name="Ferrer M."/>
        </authorList>
    </citation>
    <scope>NUCLEOTIDE SEQUENCE</scope>
</reference>
<feature type="domain" description="Helix-hairpin-helix DNA-binding motif class 1" evidence="5">
    <location>
        <begin position="73"/>
        <end position="92"/>
    </location>
</feature>